<dbReference type="SUPFAM" id="SSF56672">
    <property type="entry name" value="DNA/RNA polymerases"/>
    <property type="match status" value="1"/>
</dbReference>
<accession>A0A2Z5WAE2</accession>
<reference evidence="7" key="1">
    <citation type="journal article" date="2018" name="Environ. Microbiol.">
        <title>Novel, diverse RNA viruses from Mediterranean isolates of the phytopathogenic fungus, Rosellinia necatrix: insights into evolutionary biology of fungal viruses.</title>
        <authorList>
            <person name="Arjona-Lopez J.M."/>
            <person name="Telengech P."/>
            <person name="Jamal A."/>
            <person name="Hisano S."/>
            <person name="Kondo H."/>
            <person name="Yelin M.D."/>
            <person name="Arjona-Girona I."/>
            <person name="Kanematsu S."/>
            <person name="Lopez-Herrera C.J."/>
            <person name="Suzuki N."/>
        </authorList>
    </citation>
    <scope>NUCLEOTIDE SEQUENCE</scope>
</reference>
<dbReference type="EMBL" id="LC333736">
    <property type="protein sequence ID" value="BBB86780.1"/>
    <property type="molecule type" value="Genomic_RNA"/>
</dbReference>
<evidence type="ECO:0000259" key="6">
    <source>
        <dbReference type="Pfam" id="PF00680"/>
    </source>
</evidence>
<keyword evidence="2" id="KW-0808">Transferase</keyword>
<keyword evidence="1 7" id="KW-0696">RNA-directed RNA polymerase</keyword>
<dbReference type="Gene3D" id="3.30.70.270">
    <property type="match status" value="1"/>
</dbReference>
<sequence>MATLTHQLCNLTNLERIGRFRFKFPRMGKHVPKHTTRFLERSLKKAIWTNCSASLAEQAINGYYRSPTDPLSGEQDFLKTDQPYHPIPRDYHYRRALRVFEKLFRPRRRLQPIHFADLPHYPWTLNTSAEFPYSTSPYWREYVRQKCNEGEIDSTTVNFHNLYNEIFEDNRWKIHKIKEGQEPFWKDGEPVPFGFTFLHSRSHMRKTGEDPKIRAVFGVPKLLLMAEQMFIWNLQREYQNRPLHEGPLLWGYETFRGGWKKLEQRLCKTKFNSILSADWSGFDHKALHELIDDVHSIWRSWFDFDNGYEPSVDIEHDYARTGTDPQRLENLWRWMCHSIKHTPIVAESGNIYRWRFNAIASGFQQTQLLDTAVNCIMKFTCLSACGINIESKDFQALFQGDDSISVFPERVDFQRFLPLMRDEAERRFNATLSVDKTTCGEWLDGIEVLSYQYRGGFAYRDPSQLLAHLLYPEHPRDEPRTMAACIGIATASMGVSRELYDTCLDQFNFLASFGHEPDFSHKEFFWWPKTKTFPTYEETWLQNFDLRERTESDRQGLWPTIPRGRKGFRFLQP</sequence>
<evidence type="ECO:0000313" key="7">
    <source>
        <dbReference type="EMBL" id="BBB86780.1"/>
    </source>
</evidence>
<name>A0A2Z5WAE2_9VIRU</name>
<dbReference type="GO" id="GO:0003968">
    <property type="term" value="F:RNA-directed RNA polymerase activity"/>
    <property type="evidence" value="ECO:0007669"/>
    <property type="project" value="UniProtKB-KW"/>
</dbReference>
<dbReference type="GO" id="GO:0003723">
    <property type="term" value="F:RNA binding"/>
    <property type="evidence" value="ECO:0007669"/>
    <property type="project" value="InterPro"/>
</dbReference>
<evidence type="ECO:0000256" key="2">
    <source>
        <dbReference type="ARBA" id="ARBA00022679"/>
    </source>
</evidence>
<keyword evidence="3" id="KW-0548">Nucleotidyltransferase</keyword>
<dbReference type="InterPro" id="IPR043128">
    <property type="entry name" value="Rev_trsase/Diguanyl_cyclase"/>
</dbReference>
<evidence type="ECO:0000256" key="4">
    <source>
        <dbReference type="ARBA" id="ARBA00022741"/>
    </source>
</evidence>
<evidence type="ECO:0000256" key="5">
    <source>
        <dbReference type="ARBA" id="ARBA00022953"/>
    </source>
</evidence>
<dbReference type="GO" id="GO:0006351">
    <property type="term" value="P:DNA-templated transcription"/>
    <property type="evidence" value="ECO:0007669"/>
    <property type="project" value="InterPro"/>
</dbReference>
<keyword evidence="5" id="KW-0693">Viral RNA replication</keyword>
<evidence type="ECO:0000256" key="3">
    <source>
        <dbReference type="ARBA" id="ARBA00022695"/>
    </source>
</evidence>
<dbReference type="InterPro" id="IPR001205">
    <property type="entry name" value="RNA-dir_pol_C"/>
</dbReference>
<organism evidence="7">
    <name type="scientific">Rosellinia necatrix partitivirus 10</name>
    <dbReference type="NCBI Taxonomy" id="2056545"/>
    <lineage>
        <taxon>Viruses</taxon>
        <taxon>Riboviria</taxon>
        <taxon>Orthornavirae</taxon>
        <taxon>Pisuviricota</taxon>
        <taxon>Duplopiviricetes</taxon>
        <taxon>Durnavirales</taxon>
        <taxon>Partitiviridae</taxon>
    </lineage>
</organism>
<feature type="domain" description="RNA-directed RNA polymerase C-terminal" evidence="6">
    <location>
        <begin position="168"/>
        <end position="506"/>
    </location>
</feature>
<proteinExistence type="predicted"/>
<dbReference type="GO" id="GO:0000166">
    <property type="term" value="F:nucleotide binding"/>
    <property type="evidence" value="ECO:0007669"/>
    <property type="project" value="UniProtKB-KW"/>
</dbReference>
<dbReference type="InterPro" id="IPR043502">
    <property type="entry name" value="DNA/RNA_pol_sf"/>
</dbReference>
<dbReference type="Pfam" id="PF00680">
    <property type="entry name" value="RdRP_1"/>
    <property type="match status" value="1"/>
</dbReference>
<evidence type="ECO:0000256" key="1">
    <source>
        <dbReference type="ARBA" id="ARBA00022484"/>
    </source>
</evidence>
<protein>
    <submittedName>
        <fullName evidence="7">RNA-dependent RNA polymerase</fullName>
    </submittedName>
</protein>
<keyword evidence="4" id="KW-0547">Nucleotide-binding</keyword>